<protein>
    <submittedName>
        <fullName evidence="1">P2X receptor E-like</fullName>
    </submittedName>
</protein>
<dbReference type="Proteomes" id="UP001152795">
    <property type="component" value="Unassembled WGS sequence"/>
</dbReference>
<proteinExistence type="predicted"/>
<organism evidence="1 2">
    <name type="scientific">Paramuricea clavata</name>
    <name type="common">Red gorgonian</name>
    <name type="synonym">Violescent sea-whip</name>
    <dbReference type="NCBI Taxonomy" id="317549"/>
    <lineage>
        <taxon>Eukaryota</taxon>
        <taxon>Metazoa</taxon>
        <taxon>Cnidaria</taxon>
        <taxon>Anthozoa</taxon>
        <taxon>Octocorallia</taxon>
        <taxon>Malacalcyonacea</taxon>
        <taxon>Plexauridae</taxon>
        <taxon>Paramuricea</taxon>
    </lineage>
</organism>
<keyword evidence="1" id="KW-0675">Receptor</keyword>
<dbReference type="AlphaFoldDB" id="A0A6S7IM23"/>
<evidence type="ECO:0000313" key="1">
    <source>
        <dbReference type="EMBL" id="CAB4018767.1"/>
    </source>
</evidence>
<dbReference type="EMBL" id="CACRXK020010157">
    <property type="protein sequence ID" value="CAB4018767.1"/>
    <property type="molecule type" value="Genomic_DNA"/>
</dbReference>
<dbReference type="OrthoDB" id="494673at2759"/>
<feature type="non-terminal residue" evidence="1">
    <location>
        <position position="1"/>
    </location>
</feature>
<reference evidence="1" key="1">
    <citation type="submission" date="2020-04" db="EMBL/GenBank/DDBJ databases">
        <authorList>
            <person name="Alioto T."/>
            <person name="Alioto T."/>
            <person name="Gomez Garrido J."/>
        </authorList>
    </citation>
    <scope>NUCLEOTIDE SEQUENCE</scope>
    <source>
        <strain evidence="1">A484AB</strain>
    </source>
</reference>
<sequence length="115" mass="12859">EEKFYTLKPEEYVVKVEHSIIATKFFGNSKSDMIAGSQRSMKGWLYDADGSQIREMKKGADKLTIRELFSAAGVGSLEQVSDALNAKGKTYRRHGLVLHVTIKYTNIHGSWFGTG</sequence>
<evidence type="ECO:0000313" key="2">
    <source>
        <dbReference type="Proteomes" id="UP001152795"/>
    </source>
</evidence>
<accession>A0A6S7IM23</accession>
<gene>
    <name evidence="1" type="ORF">PACLA_8A089309</name>
</gene>
<name>A0A6S7IM23_PARCT</name>
<comment type="caution">
    <text evidence="1">The sequence shown here is derived from an EMBL/GenBank/DDBJ whole genome shotgun (WGS) entry which is preliminary data.</text>
</comment>
<keyword evidence="2" id="KW-1185">Reference proteome</keyword>